<dbReference type="EMBL" id="LXQA011257330">
    <property type="protein sequence ID" value="MCI90897.1"/>
    <property type="molecule type" value="Genomic_DNA"/>
</dbReference>
<sequence length="48" mass="5814">MAAPWPNAKRRQYETLDVRVEREGKWVVKIGFQRRSEDIEYSHDLDTH</sequence>
<proteinExistence type="predicted"/>
<evidence type="ECO:0000313" key="2">
    <source>
        <dbReference type="Proteomes" id="UP000265520"/>
    </source>
</evidence>
<keyword evidence="2" id="KW-1185">Reference proteome</keyword>
<reference evidence="1 2" key="1">
    <citation type="journal article" date="2018" name="Front. Plant Sci.">
        <title>Red Clover (Trifolium pratense) and Zigzag Clover (T. medium) - A Picture of Genomic Similarities and Differences.</title>
        <authorList>
            <person name="Dluhosova J."/>
            <person name="Istvanek J."/>
            <person name="Nedelnik J."/>
            <person name="Repkova J."/>
        </authorList>
    </citation>
    <scope>NUCLEOTIDE SEQUENCE [LARGE SCALE GENOMIC DNA]</scope>
    <source>
        <strain evidence="2">cv. 10/8</strain>
        <tissue evidence="1">Leaf</tissue>
    </source>
</reference>
<name>A0A392VSK7_9FABA</name>
<evidence type="ECO:0000313" key="1">
    <source>
        <dbReference type="EMBL" id="MCI90897.1"/>
    </source>
</evidence>
<dbReference type="AlphaFoldDB" id="A0A392VSK7"/>
<protein>
    <submittedName>
        <fullName evidence="1">Uncharacterized protein</fullName>
    </submittedName>
</protein>
<dbReference type="Proteomes" id="UP000265520">
    <property type="component" value="Unassembled WGS sequence"/>
</dbReference>
<organism evidence="1 2">
    <name type="scientific">Trifolium medium</name>
    <dbReference type="NCBI Taxonomy" id="97028"/>
    <lineage>
        <taxon>Eukaryota</taxon>
        <taxon>Viridiplantae</taxon>
        <taxon>Streptophyta</taxon>
        <taxon>Embryophyta</taxon>
        <taxon>Tracheophyta</taxon>
        <taxon>Spermatophyta</taxon>
        <taxon>Magnoliopsida</taxon>
        <taxon>eudicotyledons</taxon>
        <taxon>Gunneridae</taxon>
        <taxon>Pentapetalae</taxon>
        <taxon>rosids</taxon>
        <taxon>fabids</taxon>
        <taxon>Fabales</taxon>
        <taxon>Fabaceae</taxon>
        <taxon>Papilionoideae</taxon>
        <taxon>50 kb inversion clade</taxon>
        <taxon>NPAAA clade</taxon>
        <taxon>Hologalegina</taxon>
        <taxon>IRL clade</taxon>
        <taxon>Trifolieae</taxon>
        <taxon>Trifolium</taxon>
    </lineage>
</organism>
<accession>A0A392VSK7</accession>
<comment type="caution">
    <text evidence="1">The sequence shown here is derived from an EMBL/GenBank/DDBJ whole genome shotgun (WGS) entry which is preliminary data.</text>
</comment>
<feature type="non-terminal residue" evidence="1">
    <location>
        <position position="48"/>
    </location>
</feature>